<dbReference type="InterPro" id="IPR025543">
    <property type="entry name" value="Dodecin-like"/>
</dbReference>
<dbReference type="InterPro" id="IPR009923">
    <property type="entry name" value="Dodecin"/>
</dbReference>
<dbReference type="Gene3D" id="3.30.1660.10">
    <property type="entry name" value="Flavin-binding protein dodecin"/>
    <property type="match status" value="1"/>
</dbReference>
<dbReference type="InterPro" id="IPR036694">
    <property type="entry name" value="Dodecin-like_sf"/>
</dbReference>
<name>A0A1T5KUT6_9MICO</name>
<evidence type="ECO:0000313" key="1">
    <source>
        <dbReference type="EMBL" id="SKC67225.1"/>
    </source>
</evidence>
<dbReference type="SUPFAM" id="SSF89807">
    <property type="entry name" value="Dodecin-like"/>
    <property type="match status" value="1"/>
</dbReference>
<sequence length="69" mass="7598">MAGTVARVTEITARSDTSFEDAIRVGLERAGRTVRNITSAWVKEQKVEVSDGAVVAWQVDMQVTFVLDE</sequence>
<dbReference type="STRING" id="526729.SAMN04324258_2427"/>
<protein>
    <recommendedName>
        <fullName evidence="3">Dodecin domain-containing protein</fullName>
    </recommendedName>
</protein>
<evidence type="ECO:0008006" key="3">
    <source>
        <dbReference type="Google" id="ProtNLM"/>
    </source>
</evidence>
<dbReference type="RefSeq" id="WP_079574741.1">
    <property type="nucleotide sequence ID" value="NZ_FUZQ01000004.1"/>
</dbReference>
<dbReference type="AlphaFoldDB" id="A0A1T5KUT6"/>
<organism evidence="1 2">
    <name type="scientific">Krasilnikoviella flava</name>
    <dbReference type="NCBI Taxonomy" id="526729"/>
    <lineage>
        <taxon>Bacteria</taxon>
        <taxon>Bacillati</taxon>
        <taxon>Actinomycetota</taxon>
        <taxon>Actinomycetes</taxon>
        <taxon>Micrococcales</taxon>
        <taxon>Promicromonosporaceae</taxon>
        <taxon>Krasilnikoviella</taxon>
    </lineage>
</organism>
<dbReference type="PANTHER" id="PTHR39324">
    <property type="entry name" value="CALCIUM DODECIN"/>
    <property type="match status" value="1"/>
</dbReference>
<proteinExistence type="predicted"/>
<dbReference type="OrthoDB" id="9805889at2"/>
<evidence type="ECO:0000313" key="2">
    <source>
        <dbReference type="Proteomes" id="UP000189777"/>
    </source>
</evidence>
<accession>A0A1T5KUT6</accession>
<dbReference type="Proteomes" id="UP000189777">
    <property type="component" value="Unassembled WGS sequence"/>
</dbReference>
<reference evidence="1 2" key="1">
    <citation type="submission" date="2017-02" db="EMBL/GenBank/DDBJ databases">
        <authorList>
            <person name="Peterson S.W."/>
        </authorList>
    </citation>
    <scope>NUCLEOTIDE SEQUENCE [LARGE SCALE GENOMIC DNA]</scope>
    <source>
        <strain evidence="1 2">DSM 21481</strain>
    </source>
</reference>
<keyword evidence="2" id="KW-1185">Reference proteome</keyword>
<dbReference type="PANTHER" id="PTHR39324:SF1">
    <property type="entry name" value="CALCIUM DODECIN"/>
    <property type="match status" value="1"/>
</dbReference>
<dbReference type="Pfam" id="PF07311">
    <property type="entry name" value="Dodecin"/>
    <property type="match status" value="1"/>
</dbReference>
<dbReference type="EMBL" id="FUZQ01000004">
    <property type="protein sequence ID" value="SKC67225.1"/>
    <property type="molecule type" value="Genomic_DNA"/>
</dbReference>
<gene>
    <name evidence="1" type="ORF">SAMN04324258_2427</name>
</gene>